<keyword evidence="7" id="KW-1133">Transmembrane helix</keyword>
<keyword evidence="10" id="KW-1185">Reference proteome</keyword>
<keyword evidence="4 5" id="KW-0413">Isomerase</keyword>
<dbReference type="PANTHER" id="PTHR43811">
    <property type="entry name" value="FKBP-TYPE PEPTIDYL-PROLYL CIS-TRANS ISOMERASE FKPA"/>
    <property type="match status" value="1"/>
</dbReference>
<sequence>MTEVTRVPIQPIAKGSLTKLWLGVLVAILLAGGLAWAAVPQGVSVEVIEAGEGANPAADDVVLVNYTGKLADGTVFDEGQATPLPLEGMIEGFREGAVKMQKGGKYLIEIPAEKAYGDEEKVNPMTGEVAIPAGSALVFEVELLDFMPFEQFQQRMQAMQQMMEMQQQQGGAQGVPQPAE</sequence>
<evidence type="ECO:0000256" key="7">
    <source>
        <dbReference type="SAM" id="Phobius"/>
    </source>
</evidence>
<accession>A0ABZ2D690</accession>
<dbReference type="PANTHER" id="PTHR43811:SF23">
    <property type="entry name" value="FKBP-TYPE 22 KDA PEPTIDYL-PROLYL CIS-TRANS ISOMERASE"/>
    <property type="match status" value="1"/>
</dbReference>
<dbReference type="PROSITE" id="PS50059">
    <property type="entry name" value="FKBP_PPIASE"/>
    <property type="match status" value="1"/>
</dbReference>
<dbReference type="Pfam" id="PF00254">
    <property type="entry name" value="FKBP_C"/>
    <property type="match status" value="1"/>
</dbReference>
<feature type="transmembrane region" description="Helical" evidence="7">
    <location>
        <begin position="20"/>
        <end position="39"/>
    </location>
</feature>
<evidence type="ECO:0000256" key="5">
    <source>
        <dbReference type="PROSITE-ProRule" id="PRU00277"/>
    </source>
</evidence>
<comment type="catalytic activity">
    <reaction evidence="1 5 6">
        <text>[protein]-peptidylproline (omega=180) = [protein]-peptidylproline (omega=0)</text>
        <dbReference type="Rhea" id="RHEA:16237"/>
        <dbReference type="Rhea" id="RHEA-COMP:10747"/>
        <dbReference type="Rhea" id="RHEA-COMP:10748"/>
        <dbReference type="ChEBI" id="CHEBI:83833"/>
        <dbReference type="ChEBI" id="CHEBI:83834"/>
        <dbReference type="EC" id="5.2.1.8"/>
    </reaction>
</comment>
<dbReference type="InterPro" id="IPR001179">
    <property type="entry name" value="PPIase_FKBP_dom"/>
</dbReference>
<feature type="domain" description="PPIase FKBP-type" evidence="8">
    <location>
        <begin position="59"/>
        <end position="147"/>
    </location>
</feature>
<evidence type="ECO:0000313" key="10">
    <source>
        <dbReference type="Proteomes" id="UP001335183"/>
    </source>
</evidence>
<evidence type="ECO:0000256" key="2">
    <source>
        <dbReference type="ARBA" id="ARBA00006577"/>
    </source>
</evidence>
<dbReference type="EMBL" id="CP144918">
    <property type="protein sequence ID" value="WWA48575.1"/>
    <property type="molecule type" value="Genomic_DNA"/>
</dbReference>
<evidence type="ECO:0000256" key="6">
    <source>
        <dbReference type="RuleBase" id="RU003915"/>
    </source>
</evidence>
<dbReference type="EC" id="5.2.1.8" evidence="6"/>
<dbReference type="InterPro" id="IPR046357">
    <property type="entry name" value="PPIase_dom_sf"/>
</dbReference>
<comment type="similarity">
    <text evidence="2 6">Belongs to the FKBP-type PPIase family.</text>
</comment>
<dbReference type="Proteomes" id="UP001335183">
    <property type="component" value="Chromosome"/>
</dbReference>
<reference evidence="9 10" key="1">
    <citation type="submission" date="2024-02" db="EMBL/GenBank/DDBJ databases">
        <title>The whole genome sequence of five bacterial samples isolated from Abu Dhabi Sabkha-shore region.</title>
        <authorList>
            <person name="Sudalaimuthuasari N."/>
            <person name="Sarfraz B."/>
            <person name="Tuyisabe J.D."/>
            <person name="Mugisha Ntwali L.D.M."/>
            <person name="Ali A.I.A.A."/>
            <person name="Almansoori S.Z.A."/>
            <person name="Alajami H.S.A."/>
            <person name="Almeqbaali A.A.S."/>
            <person name="Kundu B."/>
            <person name="Saeed E.E."/>
            <person name="Sukumarinath V."/>
            <person name="Mishra A.K."/>
            <person name="Hazzouri K.M."/>
            <person name="Almaskari R."/>
            <person name="Sharma A.K."/>
            <person name="Amiri K.M.A."/>
        </authorList>
    </citation>
    <scope>NUCLEOTIDE SEQUENCE [LARGE SCALE GENOMIC DNA]</scope>
    <source>
        <strain evidence="10">kcgeb_sd</strain>
    </source>
</reference>
<dbReference type="RefSeq" id="WP_338447456.1">
    <property type="nucleotide sequence ID" value="NZ_CP144918.1"/>
</dbReference>
<dbReference type="GO" id="GO:0003755">
    <property type="term" value="F:peptidyl-prolyl cis-trans isomerase activity"/>
    <property type="evidence" value="ECO:0007669"/>
    <property type="project" value="UniProtKB-EC"/>
</dbReference>
<keyword evidence="7" id="KW-0812">Transmembrane</keyword>
<evidence type="ECO:0000259" key="8">
    <source>
        <dbReference type="PROSITE" id="PS50059"/>
    </source>
</evidence>
<evidence type="ECO:0000256" key="3">
    <source>
        <dbReference type="ARBA" id="ARBA00023110"/>
    </source>
</evidence>
<evidence type="ECO:0000313" key="9">
    <source>
        <dbReference type="EMBL" id="WWA48575.1"/>
    </source>
</evidence>
<evidence type="ECO:0000256" key="1">
    <source>
        <dbReference type="ARBA" id="ARBA00000971"/>
    </source>
</evidence>
<name>A0ABZ2D690_9SPHN</name>
<dbReference type="SUPFAM" id="SSF54534">
    <property type="entry name" value="FKBP-like"/>
    <property type="match status" value="1"/>
</dbReference>
<keyword evidence="7" id="KW-0472">Membrane</keyword>
<organism evidence="9 10">
    <name type="scientific">Pelagerythrobacter marensis</name>
    <dbReference type="NCBI Taxonomy" id="543877"/>
    <lineage>
        <taxon>Bacteria</taxon>
        <taxon>Pseudomonadati</taxon>
        <taxon>Pseudomonadota</taxon>
        <taxon>Alphaproteobacteria</taxon>
        <taxon>Sphingomonadales</taxon>
        <taxon>Erythrobacteraceae</taxon>
        <taxon>Pelagerythrobacter</taxon>
    </lineage>
</organism>
<proteinExistence type="inferred from homology"/>
<keyword evidence="3 5" id="KW-0697">Rotamase</keyword>
<gene>
    <name evidence="9" type="ORF">V5F89_06655</name>
</gene>
<dbReference type="Gene3D" id="3.10.50.40">
    <property type="match status" value="1"/>
</dbReference>
<protein>
    <recommendedName>
        <fullName evidence="6">Peptidyl-prolyl cis-trans isomerase</fullName>
        <ecNumber evidence="6">5.2.1.8</ecNumber>
    </recommendedName>
</protein>
<evidence type="ECO:0000256" key="4">
    <source>
        <dbReference type="ARBA" id="ARBA00023235"/>
    </source>
</evidence>